<dbReference type="EMBL" id="JZWS01000022">
    <property type="protein sequence ID" value="KJR79107.1"/>
    <property type="molecule type" value="Genomic_DNA"/>
</dbReference>
<sequence>MIAKNRMAKLYEEIEKVQKGNLSITEQGILNFLKDQIKMEEDVLSQFEKNYSENKSNEAITSFMTLVQRANVMFYYLVQPTVLSSFTSGKMEGLVQELIDALTFAVSEATMMIKSMSKGLGIDSLTVSLNSNPPSISVSMVFKSA</sequence>
<reference evidence="1" key="1">
    <citation type="submission" date="2015-03" db="EMBL/GenBank/DDBJ databases">
        <title>Metagenome Sequencing of an Archaeal-Dominated Microbial Community from a Hot Spring at the Los Azufres Geothermal Field, Mexico.</title>
        <authorList>
            <person name="Servin-Garciduenas L.E."/>
            <person name="Martinez-Romero E."/>
        </authorList>
    </citation>
    <scope>NUCLEOTIDE SEQUENCE [LARGE SCALE GENOMIC DNA]</scope>
    <source>
        <strain evidence="1">AZ1-454</strain>
    </source>
</reference>
<proteinExistence type="predicted"/>
<name>A0A0F2LNK3_9CREN</name>
<gene>
    <name evidence="1" type="ORF">TQ35_03655</name>
</gene>
<dbReference type="AlphaFoldDB" id="A0A0F2LNK3"/>
<comment type="caution">
    <text evidence="1">The sequence shown here is derived from an EMBL/GenBank/DDBJ whole genome shotgun (WGS) entry which is preliminary data.</text>
</comment>
<accession>A0A0F2LNK3</accession>
<organism evidence="1">
    <name type="scientific">Candidatus Aramenus sulfurataquae</name>
    <dbReference type="NCBI Taxonomy" id="1326980"/>
    <lineage>
        <taxon>Archaea</taxon>
        <taxon>Thermoproteota</taxon>
        <taxon>Thermoprotei</taxon>
        <taxon>Sulfolobales</taxon>
        <taxon>Sulfolobaceae</taxon>
        <taxon>Candidatus Aramenus</taxon>
    </lineage>
</organism>
<protein>
    <submittedName>
        <fullName evidence="1">Uncharacterized protein</fullName>
    </submittedName>
</protein>
<evidence type="ECO:0000313" key="1">
    <source>
        <dbReference type="EMBL" id="KJR79107.1"/>
    </source>
</evidence>